<dbReference type="GO" id="GO:0006139">
    <property type="term" value="P:nucleobase-containing compound metabolic process"/>
    <property type="evidence" value="ECO:0007669"/>
    <property type="project" value="InterPro"/>
</dbReference>
<feature type="domain" description="UBX" evidence="4">
    <location>
        <begin position="457"/>
        <end position="542"/>
    </location>
</feature>
<dbReference type="GO" id="GO:0003676">
    <property type="term" value="F:nucleic acid binding"/>
    <property type="evidence" value="ECO:0007669"/>
    <property type="project" value="InterPro"/>
</dbReference>
<dbReference type="GO" id="GO:0043130">
    <property type="term" value="F:ubiquitin binding"/>
    <property type="evidence" value="ECO:0007669"/>
    <property type="project" value="TreeGrafter"/>
</dbReference>
<dbReference type="InterPro" id="IPR036249">
    <property type="entry name" value="Thioredoxin-like_sf"/>
</dbReference>
<dbReference type="Proteomes" id="UP000188533">
    <property type="component" value="Unassembled WGS sequence"/>
</dbReference>
<dbReference type="SUPFAM" id="SSF52833">
    <property type="entry name" value="Thioredoxin-like"/>
    <property type="match status" value="1"/>
</dbReference>
<dbReference type="PROSITE" id="PS50033">
    <property type="entry name" value="UBX"/>
    <property type="match status" value="1"/>
</dbReference>
<evidence type="ECO:0000313" key="6">
    <source>
        <dbReference type="Proteomes" id="UP000188533"/>
    </source>
</evidence>
<dbReference type="Pfam" id="PF01612">
    <property type="entry name" value="DNA_pol_A_exo1"/>
    <property type="match status" value="1"/>
</dbReference>
<sequence length="980" mass="110513">MADLSSLTPSQTRALGQLCDLTNGGDDEVAMGVLRSVDWDVQRAAEMIFDGQTGAESSRTGESRNNFSSRVNLEDSQGRRYEEFDVDDSEQGLLRPREPPRQPTSILSLITYPLHLISSLVRFIFNFLRIPLPYIPFLSLNFYRRAPGRTTVRRVGGGIERWIRELEEETGAICAGSSDNVDATGVQLNAPAEAGPSTLTSRHTTATGSGSNKLLPPFQLGTYDSILRLCQSSFRIGCIILVSAEHDSTAEFKDATLTNDELVQILVDNNIVCWGGDIRDKEAYEAGLKLGATTYPFVAFIGMQPSRNFTSSSGSTTTTASQSTPALTVLSRHLGASACTSSALTTHLRETLLPRVKPYLDRTRMQREAVERERTRERELREAQDRAFEETKRRDKERILKKMEEEKVELQRKQAEEDQRRMENELRERQRIEAQEQTEERDRWRTWFRKVLPAEPNATETIRIAIRMPDGRRLMRRFDMHEDTLDTLYAYVDTELVSTSVSSSSSSSSSYSFETLHTLLSTRVPKTNEWWGFTLVSAYPRQLIPWSPNTLLGNIKAVSGGQLVVEIVNSRVNGDRKNAGGKGKGKAQDEDDLNSISDVRVSGMYRTNPIELDLSKVRRIFVLTVNKLVTSQKAYLTLRFKMREKDVFTRPYVVVSVSAINATPINWNAKSPTRPPKQNNETLYMYSFSSNLQSLRLQTGGTPPSKSWSLCDTEELLDEALATTFSGCQVLALDCEGDKLGQQGGTLSIISVRALLPPSPSPTTLLIDVVTLTRSESLKRFFALVESESVQKIVYDGRMDFCAFFYECGVRMRNVIDLQLADILSRSARGQSIQTQNRRLHGYLDPSQVIRERSMYDKVHMLGGMASCLKDHVLNATPKGSIDHQAWLRRPIQGKHLSYAAYDIELIGLIYNAFQQRGYIKPSLSEQSERYITLWSDMQPQASENNLYRSHPLLPLEILVQGYPQDKEYTASYVMLCRLT</sequence>
<evidence type="ECO:0000256" key="3">
    <source>
        <dbReference type="SAM" id="MobiDB-lite"/>
    </source>
</evidence>
<dbReference type="GO" id="GO:0036503">
    <property type="term" value="P:ERAD pathway"/>
    <property type="evidence" value="ECO:0007669"/>
    <property type="project" value="TreeGrafter"/>
</dbReference>
<dbReference type="SUPFAM" id="SSF53098">
    <property type="entry name" value="Ribonuclease H-like"/>
    <property type="match status" value="1"/>
</dbReference>
<dbReference type="InterPro" id="IPR006577">
    <property type="entry name" value="UAS"/>
</dbReference>
<dbReference type="CDD" id="cd01767">
    <property type="entry name" value="UBX"/>
    <property type="match status" value="1"/>
</dbReference>
<dbReference type="PANTHER" id="PTHR23322">
    <property type="entry name" value="FAS-ASSOCIATED PROTEIN"/>
    <property type="match status" value="1"/>
</dbReference>
<dbReference type="SUPFAM" id="SSF54236">
    <property type="entry name" value="Ubiquitin-like"/>
    <property type="match status" value="1"/>
</dbReference>
<protein>
    <submittedName>
        <fullName evidence="5">Protein</fullName>
    </submittedName>
</protein>
<dbReference type="AlphaFoldDB" id="A0A1Q3E675"/>
<dbReference type="InterPro" id="IPR029071">
    <property type="entry name" value="Ubiquitin-like_domsf"/>
</dbReference>
<feature type="region of interest" description="Disordered" evidence="3">
    <location>
        <begin position="52"/>
        <end position="100"/>
    </location>
</feature>
<dbReference type="SMR" id="A0A1Q3E675"/>
<accession>A0A1Q3E675</accession>
<feature type="compositionally biased region" description="Basic and acidic residues" evidence="3">
    <location>
        <begin position="72"/>
        <end position="83"/>
    </location>
</feature>
<dbReference type="InterPro" id="IPR050730">
    <property type="entry name" value="UBX_domain-protein"/>
</dbReference>
<dbReference type="GO" id="GO:0008408">
    <property type="term" value="F:3'-5' exonuclease activity"/>
    <property type="evidence" value="ECO:0007669"/>
    <property type="project" value="InterPro"/>
</dbReference>
<dbReference type="GO" id="GO:0005783">
    <property type="term" value="C:endoplasmic reticulum"/>
    <property type="evidence" value="ECO:0007669"/>
    <property type="project" value="TreeGrafter"/>
</dbReference>
<proteinExistence type="predicted"/>
<comment type="caution">
    <text evidence="5">The sequence shown here is derived from an EMBL/GenBank/DDBJ whole genome shotgun (WGS) entry which is preliminary data.</text>
</comment>
<evidence type="ECO:0000313" key="5">
    <source>
        <dbReference type="EMBL" id="GAW02740.1"/>
    </source>
</evidence>
<dbReference type="Gene3D" id="1.10.8.10">
    <property type="entry name" value="DNA helicase RuvA subunit, C-terminal domain"/>
    <property type="match status" value="1"/>
</dbReference>
<dbReference type="Gene3D" id="3.30.420.10">
    <property type="entry name" value="Ribonuclease H-like superfamily/Ribonuclease H"/>
    <property type="match status" value="1"/>
</dbReference>
<dbReference type="EMBL" id="BDGU01000112">
    <property type="protein sequence ID" value="GAW02740.1"/>
    <property type="molecule type" value="Genomic_DNA"/>
</dbReference>
<evidence type="ECO:0000256" key="1">
    <source>
        <dbReference type="ARBA" id="ARBA00023054"/>
    </source>
</evidence>
<keyword evidence="6" id="KW-1185">Reference proteome</keyword>
<dbReference type="InterPro" id="IPR036397">
    <property type="entry name" value="RNaseH_sf"/>
</dbReference>
<keyword evidence="1 2" id="KW-0175">Coiled coil</keyword>
<dbReference type="CDD" id="cd14273">
    <property type="entry name" value="UBA_TAP-C_like"/>
    <property type="match status" value="1"/>
</dbReference>
<feature type="compositionally biased region" description="Polar residues" evidence="3">
    <location>
        <begin position="54"/>
        <end position="71"/>
    </location>
</feature>
<dbReference type="Pfam" id="PF14555">
    <property type="entry name" value="UBA_4"/>
    <property type="match status" value="1"/>
</dbReference>
<dbReference type="SMART" id="SM00594">
    <property type="entry name" value="UAS"/>
    <property type="match status" value="1"/>
</dbReference>
<reference evidence="5 6" key="1">
    <citation type="submission" date="2016-08" db="EMBL/GenBank/DDBJ databases">
        <authorList>
            <consortium name="Lentinula edodes genome sequencing consortium"/>
            <person name="Sakamoto Y."/>
            <person name="Nakade K."/>
            <person name="Sato S."/>
            <person name="Yoshida Y."/>
            <person name="Miyazaki K."/>
            <person name="Natsume S."/>
            <person name="Konno N."/>
        </authorList>
    </citation>
    <scope>NUCLEOTIDE SEQUENCE [LARGE SCALE GENOMIC DNA]</scope>
    <source>
        <strain evidence="5 6">NBRC 111202</strain>
    </source>
</reference>
<gene>
    <name evidence="5" type="ORF">LENED_004408</name>
</gene>
<dbReference type="CDD" id="cd22265">
    <property type="entry name" value="UDM1_RNF168"/>
    <property type="match status" value="1"/>
</dbReference>
<reference evidence="5 6" key="2">
    <citation type="submission" date="2017-02" db="EMBL/GenBank/DDBJ databases">
        <title>A genome survey and senescence transcriptome analysis in Lentinula edodes.</title>
        <authorList>
            <person name="Sakamoto Y."/>
            <person name="Nakade K."/>
            <person name="Sato S."/>
            <person name="Yoshida Y."/>
            <person name="Miyazaki K."/>
            <person name="Natsume S."/>
            <person name="Konno N."/>
        </authorList>
    </citation>
    <scope>NUCLEOTIDE SEQUENCE [LARGE SCALE GENOMIC DNA]</scope>
    <source>
        <strain evidence="5 6">NBRC 111202</strain>
    </source>
</reference>
<organism evidence="5 6">
    <name type="scientific">Lentinula edodes</name>
    <name type="common">Shiitake mushroom</name>
    <name type="synonym">Lentinus edodes</name>
    <dbReference type="NCBI Taxonomy" id="5353"/>
    <lineage>
        <taxon>Eukaryota</taxon>
        <taxon>Fungi</taxon>
        <taxon>Dikarya</taxon>
        <taxon>Basidiomycota</taxon>
        <taxon>Agaricomycotina</taxon>
        <taxon>Agaricomycetes</taxon>
        <taxon>Agaricomycetidae</taxon>
        <taxon>Agaricales</taxon>
        <taxon>Marasmiineae</taxon>
        <taxon>Omphalotaceae</taxon>
        <taxon>Lentinula</taxon>
    </lineage>
</organism>
<name>A0A1Q3E675_LENED</name>
<feature type="coiled-coil region" evidence="2">
    <location>
        <begin position="360"/>
        <end position="442"/>
    </location>
</feature>
<dbReference type="Gene3D" id="3.10.20.90">
    <property type="entry name" value="Phosphatidylinositol 3-kinase Catalytic Subunit, Chain A, domain 1"/>
    <property type="match status" value="1"/>
</dbReference>
<dbReference type="InterPro" id="IPR002562">
    <property type="entry name" value="3'-5'_exonuclease_dom"/>
</dbReference>
<dbReference type="InterPro" id="IPR001012">
    <property type="entry name" value="UBX_dom"/>
</dbReference>
<dbReference type="PANTHER" id="PTHR23322:SF1">
    <property type="entry name" value="FAS-ASSOCIATED FACTOR 2"/>
    <property type="match status" value="1"/>
</dbReference>
<evidence type="ECO:0000259" key="4">
    <source>
        <dbReference type="PROSITE" id="PS50033"/>
    </source>
</evidence>
<dbReference type="Gene3D" id="3.40.30.10">
    <property type="entry name" value="Glutaredoxin"/>
    <property type="match status" value="1"/>
</dbReference>
<evidence type="ECO:0000256" key="2">
    <source>
        <dbReference type="SAM" id="Coils"/>
    </source>
</evidence>
<dbReference type="Pfam" id="PF00789">
    <property type="entry name" value="UBX"/>
    <property type="match status" value="1"/>
</dbReference>
<dbReference type="STRING" id="5353.A0A1Q3E675"/>
<dbReference type="InterPro" id="IPR012337">
    <property type="entry name" value="RNaseH-like_sf"/>
</dbReference>